<reference evidence="5" key="2">
    <citation type="submission" date="2020-09" db="EMBL/GenBank/DDBJ databases">
        <authorList>
            <person name="Sun Q."/>
            <person name="Zhou Y."/>
        </authorList>
    </citation>
    <scope>NUCLEOTIDE SEQUENCE</scope>
    <source>
        <strain evidence="5">CGMCC 1.12360</strain>
    </source>
</reference>
<dbReference type="InterPro" id="IPR029063">
    <property type="entry name" value="SAM-dependent_MTases_sf"/>
</dbReference>
<comment type="function">
    <text evidence="4">Exhibits S-adenosyl-L-methionine-dependent methyltransferase activity.</text>
</comment>
<evidence type="ECO:0000256" key="3">
    <source>
        <dbReference type="ARBA" id="ARBA00022679"/>
    </source>
</evidence>
<dbReference type="EC" id="2.1.1.-" evidence="4"/>
<dbReference type="EMBL" id="BMEV01000109">
    <property type="protein sequence ID" value="GFZ91142.1"/>
    <property type="molecule type" value="Genomic_DNA"/>
</dbReference>
<comment type="caution">
    <text evidence="5">The sequence shown here is derived from an EMBL/GenBank/DDBJ whole genome shotgun (WGS) entry which is preliminary data.</text>
</comment>
<evidence type="ECO:0000313" key="5">
    <source>
        <dbReference type="EMBL" id="GFZ91142.1"/>
    </source>
</evidence>
<proteinExistence type="inferred from homology"/>
<comment type="similarity">
    <text evidence="1 4">Belongs to the UPF0677 family.</text>
</comment>
<dbReference type="Proteomes" id="UP000602050">
    <property type="component" value="Unassembled WGS sequence"/>
</dbReference>
<evidence type="ECO:0000256" key="1">
    <source>
        <dbReference type="ARBA" id="ARBA00008138"/>
    </source>
</evidence>
<dbReference type="AlphaFoldDB" id="A0A8J2XHU9"/>
<accession>A0A8J2XHU9</accession>
<dbReference type="GO" id="GO:0032259">
    <property type="term" value="P:methylation"/>
    <property type="evidence" value="ECO:0007669"/>
    <property type="project" value="UniProtKB-KW"/>
</dbReference>
<protein>
    <recommendedName>
        <fullName evidence="4">S-adenosyl-L-methionine-dependent methyltransferase</fullName>
        <ecNumber evidence="4">2.1.1.-</ecNumber>
    </recommendedName>
</protein>
<dbReference type="PANTHER" id="PTHR43619">
    <property type="entry name" value="S-ADENOSYL-L-METHIONINE-DEPENDENT METHYLTRANSFERASE YKTD-RELATED"/>
    <property type="match status" value="1"/>
</dbReference>
<dbReference type="Pfam" id="PF04072">
    <property type="entry name" value="LCM"/>
    <property type="match status" value="1"/>
</dbReference>
<dbReference type="RefSeq" id="WP_188393425.1">
    <property type="nucleotide sequence ID" value="NZ_BMEV01000109.1"/>
</dbReference>
<keyword evidence="3" id="KW-0808">Transferase</keyword>
<dbReference type="Gene3D" id="3.40.50.150">
    <property type="entry name" value="Vaccinia Virus protein VP39"/>
    <property type="match status" value="1"/>
</dbReference>
<evidence type="ECO:0000256" key="4">
    <source>
        <dbReference type="RuleBase" id="RU362030"/>
    </source>
</evidence>
<evidence type="ECO:0000313" key="6">
    <source>
        <dbReference type="Proteomes" id="UP000602050"/>
    </source>
</evidence>
<dbReference type="InterPro" id="IPR007213">
    <property type="entry name" value="Ppm1/Ppm2/Tcmp"/>
</dbReference>
<dbReference type="NCBIfam" id="TIGR00027">
    <property type="entry name" value="mthyl_TIGR00027"/>
    <property type="match status" value="1"/>
</dbReference>
<reference evidence="5" key="1">
    <citation type="journal article" date="2014" name="Int. J. Syst. Evol. Microbiol.">
        <title>Complete genome sequence of Corynebacterium casei LMG S-19264T (=DSM 44701T), isolated from a smear-ripened cheese.</title>
        <authorList>
            <consortium name="US DOE Joint Genome Institute (JGI-PGF)"/>
            <person name="Walter F."/>
            <person name="Albersmeier A."/>
            <person name="Kalinowski J."/>
            <person name="Ruckert C."/>
        </authorList>
    </citation>
    <scope>NUCLEOTIDE SEQUENCE</scope>
    <source>
        <strain evidence="5">CGMCC 1.12360</strain>
    </source>
</reference>
<dbReference type="InterPro" id="IPR011610">
    <property type="entry name" value="SAM_mthyl_Trfase_ML2640-like"/>
</dbReference>
<dbReference type="GO" id="GO:0008168">
    <property type="term" value="F:methyltransferase activity"/>
    <property type="evidence" value="ECO:0007669"/>
    <property type="project" value="UniProtKB-UniRule"/>
</dbReference>
<name>A0A8J2XHU9_9BACI</name>
<keyword evidence="4" id="KW-0949">S-adenosyl-L-methionine</keyword>
<keyword evidence="6" id="KW-1185">Reference proteome</keyword>
<sequence length="304" mass="34600">MEQKSMTALVSAFARAYHATNNDLKIFNDYLAKVILSEQEYNQIASSMSQGIKFFNPTFEGTEEEALRWIVDNQLSPSPLGRAAFAEKALENSVEMGVEQYLILAAGYDTFGYRQPSWAEKLQVFELEHPITLKDKLNRLGKACIEVPNNVHFIKSDFTKGDWDKNLLESSIFDKRKISFCSLLGISYYLPRENFESLLNKLSMLIPQGSIIIFDYPDENTFTEQAGVRTKKQLALAGKANEKMLGSYSFSQLESLLSKNNFIISQHLTPNQITKKYFENYNRVTGGHKITAFDNVNYCLATKK</sequence>
<dbReference type="PANTHER" id="PTHR43619:SF2">
    <property type="entry name" value="S-ADENOSYL-L-METHIONINE-DEPENDENT METHYLTRANSFERASES SUPERFAMILY PROTEIN"/>
    <property type="match status" value="1"/>
</dbReference>
<keyword evidence="2 4" id="KW-0489">Methyltransferase</keyword>
<organism evidence="5 6">
    <name type="scientific">Compostibacillus humi</name>
    <dbReference type="NCBI Taxonomy" id="1245525"/>
    <lineage>
        <taxon>Bacteria</taxon>
        <taxon>Bacillati</taxon>
        <taxon>Bacillota</taxon>
        <taxon>Bacilli</taxon>
        <taxon>Bacillales</taxon>
        <taxon>Bacillaceae</taxon>
        <taxon>Compostibacillus</taxon>
    </lineage>
</organism>
<dbReference type="SUPFAM" id="SSF53335">
    <property type="entry name" value="S-adenosyl-L-methionine-dependent methyltransferases"/>
    <property type="match status" value="1"/>
</dbReference>
<gene>
    <name evidence="5" type="ORF">GCM10010978_32340</name>
</gene>
<evidence type="ECO:0000256" key="2">
    <source>
        <dbReference type="ARBA" id="ARBA00022603"/>
    </source>
</evidence>